<evidence type="ECO:0000256" key="1">
    <source>
        <dbReference type="ARBA" id="ARBA00004141"/>
    </source>
</evidence>
<keyword evidence="6 8" id="KW-0472">Membrane</keyword>
<dbReference type="EMBL" id="AP018930">
    <property type="protein sequence ID" value="BBG26311.1"/>
    <property type="molecule type" value="Genomic_DNA"/>
</dbReference>
<dbReference type="AlphaFoldDB" id="A0A510DTT5"/>
<dbReference type="InterPro" id="IPR024041">
    <property type="entry name" value="NH4_transpt_AmtB-like_dom"/>
</dbReference>
<dbReference type="Pfam" id="PF00909">
    <property type="entry name" value="Ammonium_transp"/>
    <property type="match status" value="1"/>
</dbReference>
<evidence type="ECO:0000313" key="13">
    <source>
        <dbReference type="Proteomes" id="UP000322983"/>
    </source>
</evidence>
<feature type="transmembrane region" description="Helical" evidence="8">
    <location>
        <begin position="375"/>
        <end position="393"/>
    </location>
</feature>
<evidence type="ECO:0000256" key="9">
    <source>
        <dbReference type="SAM" id="MobiDB-lite"/>
    </source>
</evidence>
<dbReference type="PANTHER" id="PTHR43029:SF10">
    <property type="entry name" value="AMMONIUM TRANSPORTER MEP2"/>
    <property type="match status" value="1"/>
</dbReference>
<gene>
    <name evidence="11" type="ORF">IC006_0850</name>
    <name evidence="12" type="ORF">IC007_0817</name>
</gene>
<dbReference type="STRING" id="1294262.GCA_001316085_01573"/>
<evidence type="ECO:0000256" key="6">
    <source>
        <dbReference type="ARBA" id="ARBA00023136"/>
    </source>
</evidence>
<dbReference type="InterPro" id="IPR001905">
    <property type="entry name" value="Ammonium_transpt"/>
</dbReference>
<comment type="similarity">
    <text evidence="2 8">Belongs to the ammonia transporter channel (TC 1.A.11.2) family.</text>
</comment>
<feature type="domain" description="Ammonium transporter AmtB-like" evidence="10">
    <location>
        <begin position="93"/>
        <end position="500"/>
    </location>
</feature>
<evidence type="ECO:0000313" key="12">
    <source>
        <dbReference type="EMBL" id="BBG26311.1"/>
    </source>
</evidence>
<protein>
    <recommendedName>
        <fullName evidence="8">Ammonium transporter</fullName>
    </recommendedName>
</protein>
<dbReference type="Proteomes" id="UP000322983">
    <property type="component" value="Chromosome"/>
</dbReference>
<comment type="subcellular location">
    <subcellularLocation>
        <location evidence="8">Cell membrane</location>
        <topology evidence="8">Multi-pass membrane protein</topology>
    </subcellularLocation>
    <subcellularLocation>
        <location evidence="1">Membrane</location>
        <topology evidence="1">Multi-pass membrane protein</topology>
    </subcellularLocation>
</comment>
<evidence type="ECO:0000256" key="2">
    <source>
        <dbReference type="ARBA" id="ARBA00005887"/>
    </source>
</evidence>
<dbReference type="SUPFAM" id="SSF111352">
    <property type="entry name" value="Ammonium transporter"/>
    <property type="match status" value="1"/>
</dbReference>
<evidence type="ECO:0000259" key="10">
    <source>
        <dbReference type="Pfam" id="PF00909"/>
    </source>
</evidence>
<feature type="transmembrane region" description="Helical" evidence="8">
    <location>
        <begin position="221"/>
        <end position="243"/>
    </location>
</feature>
<keyword evidence="13" id="KW-1185">Reference proteome</keyword>
<evidence type="ECO:0000256" key="3">
    <source>
        <dbReference type="ARBA" id="ARBA00022448"/>
    </source>
</evidence>
<evidence type="ECO:0000256" key="4">
    <source>
        <dbReference type="ARBA" id="ARBA00022692"/>
    </source>
</evidence>
<feature type="transmembrane region" description="Helical" evidence="8">
    <location>
        <begin position="288"/>
        <end position="305"/>
    </location>
</feature>
<feature type="transmembrane region" description="Helical" evidence="8">
    <location>
        <begin position="446"/>
        <end position="471"/>
    </location>
</feature>
<dbReference type="InterPro" id="IPR018047">
    <property type="entry name" value="Ammonium_transpt_CS"/>
</dbReference>
<reference evidence="14" key="1">
    <citation type="submission" date="2018-09" db="EMBL/GenBank/DDBJ databases">
        <title>Complete Genome Sequencing of Sulfolobus sp. JCM 16834.</title>
        <authorList>
            <person name="Kato S."/>
            <person name="Itoh T."/>
            <person name="Ohkuma M."/>
        </authorList>
    </citation>
    <scope>NUCLEOTIDE SEQUENCE [LARGE SCALE GENOMIC DNA]</scope>
    <source>
        <strain evidence="14">IC-007</strain>
    </source>
</reference>
<feature type="transmembrane region" description="Helical" evidence="8">
    <location>
        <begin position="121"/>
        <end position="143"/>
    </location>
</feature>
<keyword evidence="3 8" id="KW-0813">Transport</keyword>
<feature type="transmembrane region" description="Helical" evidence="8">
    <location>
        <begin position="27"/>
        <end position="48"/>
    </location>
</feature>
<dbReference type="InterPro" id="IPR029020">
    <property type="entry name" value="Ammonium/urea_transptr"/>
</dbReference>
<dbReference type="PANTHER" id="PTHR43029">
    <property type="entry name" value="AMMONIUM TRANSPORTER MEP2"/>
    <property type="match status" value="1"/>
</dbReference>
<feature type="transmembrane region" description="Helical" evidence="8">
    <location>
        <begin position="255"/>
        <end position="276"/>
    </location>
</feature>
<organism evidence="11 13">
    <name type="scientific">Sulfuracidifex tepidarius</name>
    <dbReference type="NCBI Taxonomy" id="1294262"/>
    <lineage>
        <taxon>Archaea</taxon>
        <taxon>Thermoproteota</taxon>
        <taxon>Thermoprotei</taxon>
        <taxon>Sulfolobales</taxon>
        <taxon>Sulfolobaceae</taxon>
        <taxon>Sulfuracidifex</taxon>
    </lineage>
</organism>
<proteinExistence type="inferred from homology"/>
<dbReference type="Proteomes" id="UP000325030">
    <property type="component" value="Chromosome"/>
</dbReference>
<keyword evidence="7 8" id="KW-0924">Ammonia transport</keyword>
<dbReference type="EMBL" id="AP018929">
    <property type="protein sequence ID" value="BBG23564.1"/>
    <property type="molecule type" value="Genomic_DNA"/>
</dbReference>
<sequence>MLKKYLDIFSSEKKMDEKEGETRTRFLFGKGILVLSLGIFGILMMSLISHGATSNVTASIQSLNQSIAALKNSTADYPSAAVPSWLSLGSNSWMLTAATLVGLQSVPGVALLYAGMSKKKYAVNSAMMVFYAFAAVLIIWMIAGYNFGFGPAGLKIGSYGILGTPTPAWGGLYEASQTTYGPSASNLDIPTATYIFFQFVFAAITPVLLAGGVLERMNFKAWMIFVPFWSLLVYSPVAYWLFAGGWLNQLGAVDFSGGYVIHVDAGVGALAAAFAVGPRLASERKLEAHSLPLVLAGAGLVWLGWDGFNGGDPGGATIDAAIAVLNTNIATAASAIAWIGMDMAFFKKPTLVGAVSGAVTGLVAITPAAGYINGWEAILIGIASGTVPWISLYKFEPKLKADDTLGVFSTHGIAGILGGLLTGVFADPNVTTYIDPGLKGALYGDFYQLGIQAFAAGVVFVYDFAITYGLLKLIGLFIPLRVTTDTMAVGDYEIHGEVAYSELLATIPSSRKEGVKQEAKQEESEAEDKTEKGSG</sequence>
<dbReference type="KEGG" id="step:IC006_0850"/>
<accession>A0A510DTT5</accession>
<evidence type="ECO:0000256" key="5">
    <source>
        <dbReference type="ARBA" id="ARBA00022989"/>
    </source>
</evidence>
<reference evidence="11 13" key="2">
    <citation type="journal article" date="2020" name="Int. J. Syst. Evol. Microbiol.">
        <title>Sulfuracidifex tepidarius gen. nov., sp. nov. and transfer of Sulfolobus metallicus Huber and Stetter 1992 to the genus Sulfuracidifex as Sulfuracidifex metallicus comb. nov.</title>
        <authorList>
            <person name="Itoh T."/>
            <person name="Miura T."/>
            <person name="Sakai H.D."/>
            <person name="Kato S."/>
            <person name="Ohkuma M."/>
            <person name="Takashina T."/>
        </authorList>
    </citation>
    <scope>NUCLEOTIDE SEQUENCE [LARGE SCALE GENOMIC DNA]</scope>
    <source>
        <strain evidence="11 13">IC-006</strain>
        <strain evidence="12">IC-007</strain>
    </source>
</reference>
<evidence type="ECO:0000313" key="14">
    <source>
        <dbReference type="Proteomes" id="UP000325030"/>
    </source>
</evidence>
<accession>A0A510E1E3</accession>
<feature type="transmembrane region" description="Helical" evidence="8">
    <location>
        <begin position="351"/>
        <end position="369"/>
    </location>
</feature>
<name>A0A510DTT5_9CREN</name>
<evidence type="ECO:0000256" key="8">
    <source>
        <dbReference type="RuleBase" id="RU362002"/>
    </source>
</evidence>
<dbReference type="GO" id="GO:0008519">
    <property type="term" value="F:ammonium channel activity"/>
    <property type="evidence" value="ECO:0007669"/>
    <property type="project" value="InterPro"/>
</dbReference>
<feature type="transmembrane region" description="Helical" evidence="8">
    <location>
        <begin position="195"/>
        <end position="214"/>
    </location>
</feature>
<dbReference type="Gene3D" id="1.10.3430.10">
    <property type="entry name" value="Ammonium transporter AmtB like domains"/>
    <property type="match status" value="1"/>
</dbReference>
<dbReference type="NCBIfam" id="TIGR00836">
    <property type="entry name" value="amt"/>
    <property type="match status" value="1"/>
</dbReference>
<dbReference type="GO" id="GO:0005886">
    <property type="term" value="C:plasma membrane"/>
    <property type="evidence" value="ECO:0007669"/>
    <property type="project" value="UniProtKB-SubCell"/>
</dbReference>
<feature type="region of interest" description="Disordered" evidence="9">
    <location>
        <begin position="511"/>
        <end position="535"/>
    </location>
</feature>
<evidence type="ECO:0000256" key="7">
    <source>
        <dbReference type="ARBA" id="ARBA00023177"/>
    </source>
</evidence>
<dbReference type="PROSITE" id="PS01219">
    <property type="entry name" value="AMMONIUM_TRANSP"/>
    <property type="match status" value="1"/>
</dbReference>
<feature type="transmembrane region" description="Helical" evidence="8">
    <location>
        <begin position="93"/>
        <end position="114"/>
    </location>
</feature>
<keyword evidence="4 8" id="KW-0812">Transmembrane</keyword>
<evidence type="ECO:0000313" key="11">
    <source>
        <dbReference type="EMBL" id="BBG23564.1"/>
    </source>
</evidence>
<keyword evidence="5 8" id="KW-1133">Transmembrane helix</keyword>
<feature type="transmembrane region" description="Helical" evidence="8">
    <location>
        <begin position="317"/>
        <end position="339"/>
    </location>
</feature>
<feature type="transmembrane region" description="Helical" evidence="8">
    <location>
        <begin position="405"/>
        <end position="426"/>
    </location>
</feature>